<evidence type="ECO:0000256" key="5">
    <source>
        <dbReference type="ARBA" id="ARBA00022840"/>
    </source>
</evidence>
<keyword evidence="1" id="KW-0723">Serine/threonine-protein kinase</keyword>
<name>A0A4P9YWA1_9FUNG</name>
<evidence type="ECO:0000313" key="12">
    <source>
        <dbReference type="Proteomes" id="UP000278143"/>
    </source>
</evidence>
<gene>
    <name evidence="11" type="ORF">SYNPS1DRAFT_30041</name>
</gene>
<keyword evidence="3 7" id="KW-0547">Nucleotide-binding</keyword>
<dbReference type="Gene3D" id="3.30.200.20">
    <property type="entry name" value="Phosphorylase Kinase, domain 1"/>
    <property type="match status" value="1"/>
</dbReference>
<dbReference type="InterPro" id="IPR000719">
    <property type="entry name" value="Prot_kinase_dom"/>
</dbReference>
<keyword evidence="12" id="KW-1185">Reference proteome</keyword>
<dbReference type="PROSITE" id="PS50011">
    <property type="entry name" value="PROTEIN_KINASE_DOM"/>
    <property type="match status" value="1"/>
</dbReference>
<feature type="region of interest" description="Disordered" evidence="9">
    <location>
        <begin position="1"/>
        <end position="23"/>
    </location>
</feature>
<dbReference type="GO" id="GO:0005524">
    <property type="term" value="F:ATP binding"/>
    <property type="evidence" value="ECO:0007669"/>
    <property type="project" value="UniProtKB-KW"/>
</dbReference>
<dbReference type="AlphaFoldDB" id="A0A4P9YWA1"/>
<keyword evidence="4 11" id="KW-0418">Kinase</keyword>
<dbReference type="PROSITE" id="PS00108">
    <property type="entry name" value="PROTEIN_KINASE_ST"/>
    <property type="match status" value="1"/>
</dbReference>
<feature type="cross-link" description="Glycyl lysine isopeptide (Lys-Gly) (interchain with G-Cter in SUMO2)" evidence="8">
    <location>
        <position position="103"/>
    </location>
</feature>
<dbReference type="InterPro" id="IPR008271">
    <property type="entry name" value="Ser/Thr_kinase_AS"/>
</dbReference>
<dbReference type="GO" id="GO:0004674">
    <property type="term" value="F:protein serine/threonine kinase activity"/>
    <property type="evidence" value="ECO:0007669"/>
    <property type="project" value="UniProtKB-KW"/>
</dbReference>
<evidence type="ECO:0000256" key="9">
    <source>
        <dbReference type="SAM" id="MobiDB-lite"/>
    </source>
</evidence>
<dbReference type="InterPro" id="IPR030616">
    <property type="entry name" value="Aur-like"/>
</dbReference>
<evidence type="ECO:0000256" key="1">
    <source>
        <dbReference type="ARBA" id="ARBA00022527"/>
    </source>
</evidence>
<accession>A0A4P9YWA1</accession>
<feature type="domain" description="Protein kinase" evidence="10">
    <location>
        <begin position="1"/>
        <end position="259"/>
    </location>
</feature>
<dbReference type="Proteomes" id="UP000278143">
    <property type="component" value="Unassembled WGS sequence"/>
</dbReference>
<dbReference type="Pfam" id="PF00069">
    <property type="entry name" value="Pkinase"/>
    <property type="match status" value="1"/>
</dbReference>
<keyword evidence="5 7" id="KW-0067">ATP-binding</keyword>
<dbReference type="SMART" id="SM00220">
    <property type="entry name" value="S_TKc"/>
    <property type="match status" value="1"/>
</dbReference>
<dbReference type="EMBL" id="KZ990390">
    <property type="protein sequence ID" value="RKP24194.1"/>
    <property type="molecule type" value="Genomic_DNA"/>
</dbReference>
<evidence type="ECO:0000256" key="6">
    <source>
        <dbReference type="PIRSR" id="PIRSR630616-1"/>
    </source>
</evidence>
<protein>
    <submittedName>
        <fullName evidence="11">Kinase-like domain-containing protein</fullName>
    </submittedName>
</protein>
<evidence type="ECO:0000256" key="2">
    <source>
        <dbReference type="ARBA" id="ARBA00022679"/>
    </source>
</evidence>
<evidence type="ECO:0000313" key="11">
    <source>
        <dbReference type="EMBL" id="RKP24194.1"/>
    </source>
</evidence>
<dbReference type="OrthoDB" id="74764at2759"/>
<dbReference type="Gene3D" id="1.10.510.10">
    <property type="entry name" value="Transferase(Phosphotransferase) domain 1"/>
    <property type="match status" value="1"/>
</dbReference>
<feature type="compositionally biased region" description="Basic and acidic residues" evidence="9">
    <location>
        <begin position="262"/>
        <end position="272"/>
    </location>
</feature>
<feature type="compositionally biased region" description="Low complexity" evidence="9">
    <location>
        <begin position="10"/>
        <end position="22"/>
    </location>
</feature>
<reference evidence="12" key="1">
    <citation type="journal article" date="2018" name="Nat. Microbiol.">
        <title>Leveraging single-cell genomics to expand the fungal tree of life.</title>
        <authorList>
            <person name="Ahrendt S.R."/>
            <person name="Quandt C.A."/>
            <person name="Ciobanu D."/>
            <person name="Clum A."/>
            <person name="Salamov A."/>
            <person name="Andreopoulos B."/>
            <person name="Cheng J.F."/>
            <person name="Woyke T."/>
            <person name="Pelin A."/>
            <person name="Henrissat B."/>
            <person name="Reynolds N.K."/>
            <person name="Benny G.L."/>
            <person name="Smith M.E."/>
            <person name="James T.Y."/>
            <person name="Grigoriev I.V."/>
        </authorList>
    </citation>
    <scope>NUCLEOTIDE SEQUENCE [LARGE SCALE GENOMIC DNA]</scope>
    <source>
        <strain evidence="12">Benny S71-1</strain>
    </source>
</reference>
<evidence type="ECO:0000256" key="3">
    <source>
        <dbReference type="ARBA" id="ARBA00022741"/>
    </source>
</evidence>
<feature type="binding site" evidence="7">
    <location>
        <position position="121"/>
    </location>
    <ligand>
        <name>ATP</name>
        <dbReference type="ChEBI" id="CHEBI:30616"/>
    </ligand>
</feature>
<proteinExistence type="predicted"/>
<feature type="active site" description="Proton acceptor" evidence="6">
    <location>
        <position position="101"/>
    </location>
</feature>
<dbReference type="InterPro" id="IPR011009">
    <property type="entry name" value="Kinase-like_dom_sf"/>
</dbReference>
<evidence type="ECO:0000256" key="7">
    <source>
        <dbReference type="PIRSR" id="PIRSR630616-2"/>
    </source>
</evidence>
<keyword evidence="2" id="KW-0808">Transferase</keyword>
<dbReference type="SUPFAM" id="SSF56112">
    <property type="entry name" value="Protein kinase-like (PK-like)"/>
    <property type="match status" value="1"/>
</dbReference>
<organism evidence="11 12">
    <name type="scientific">Syncephalis pseudoplumigaleata</name>
    <dbReference type="NCBI Taxonomy" id="1712513"/>
    <lineage>
        <taxon>Eukaryota</taxon>
        <taxon>Fungi</taxon>
        <taxon>Fungi incertae sedis</taxon>
        <taxon>Zoopagomycota</taxon>
        <taxon>Zoopagomycotina</taxon>
        <taxon>Zoopagomycetes</taxon>
        <taxon>Zoopagales</taxon>
        <taxon>Piptocephalidaceae</taxon>
        <taxon>Syncephalis</taxon>
    </lineage>
</organism>
<feature type="region of interest" description="Disordered" evidence="9">
    <location>
        <begin position="262"/>
        <end position="288"/>
    </location>
</feature>
<dbReference type="PANTHER" id="PTHR24350">
    <property type="entry name" value="SERINE/THREONINE-PROTEIN KINASE IAL-RELATED"/>
    <property type="match status" value="1"/>
</dbReference>
<sequence length="288" mass="31159">MAGSGKGKEPTAAPASTPPSSSRMVGEYALGQELGSGAYGRVFKGTSRKTGQAVAFAAGGDLLSYATRRGFRLPEEKVQAITRQIVAALQHINARGVAHFDLKPGNVLFRDAERSHVLLADFGAAKLLDKPDRLFMRPAGTVQYMAPEVLRCCPGAEDAADENVPRGFTKLADNWSLGALVHHLLHGHLPFAVYEDELSAPTQYARAQLEAILARPPLFAEDMQRSRCSMEARDFISRLLQVNPARRMTLEEALEHPWLEGAQADKHGHDDPAGGSSSAQDGKRPRLG</sequence>
<evidence type="ECO:0000256" key="4">
    <source>
        <dbReference type="ARBA" id="ARBA00022777"/>
    </source>
</evidence>
<evidence type="ECO:0000259" key="10">
    <source>
        <dbReference type="PROSITE" id="PS50011"/>
    </source>
</evidence>
<evidence type="ECO:0000256" key="8">
    <source>
        <dbReference type="PIRSR" id="PIRSR630616-3"/>
    </source>
</evidence>